<feature type="transmembrane region" description="Helical" evidence="9">
    <location>
        <begin position="305"/>
        <end position="325"/>
    </location>
</feature>
<keyword evidence="5 9" id="KW-0812">Transmembrane</keyword>
<sequence length="461" mass="50676">MTNPLATRRFALGLILITGLSVVLNLALIGSQPVSVDDMSVALSAINYLENGQLGPTMWNHPCLRNILVYGTLRLFGSGVAGVKGVSLVLGILCTPLVGLVARRIFGNGRIALLAAFLWTLDALVIEFTRQGINDIYLAFFPLAAILLCYRFRDSGNHLWLLGSGVLFGLGLASKLSSLLPLAATLALLAWLQARESRGDLRRLLAGWFQLAVLLLLVPVLVYLLTFLPWFSRGYSLAEWGDLQRSMLLETSQHVGYRPKPWHDTDNRAWKWFVTPSVFVDPFVNIDILDPAVEHPSIEEGTTVVLGYANPLVWLLVLPALFITLRRGVRERDEGRLYLAGLFLVAYLPLAATWRPIWMNTALSVLPYAVMLVAGLVWSVTERLPRPRLALGAYLAAVALVAAPLYLLAIGKGMRIPVLKEHFVDKYLVEMKEREADAAGKGLSPGAAMGLPPRHFGNSKP</sequence>
<feature type="transmembrane region" description="Helical" evidence="9">
    <location>
        <begin position="159"/>
        <end position="192"/>
    </location>
</feature>
<comment type="subcellular location">
    <subcellularLocation>
        <location evidence="1">Cell membrane</location>
        <topology evidence="1">Multi-pass membrane protein</topology>
    </subcellularLocation>
</comment>
<evidence type="ECO:0000256" key="4">
    <source>
        <dbReference type="ARBA" id="ARBA00022679"/>
    </source>
</evidence>
<dbReference type="GO" id="GO:0009103">
    <property type="term" value="P:lipopolysaccharide biosynthetic process"/>
    <property type="evidence" value="ECO:0007669"/>
    <property type="project" value="UniProtKB-ARBA"/>
</dbReference>
<comment type="caution">
    <text evidence="11">The sequence shown here is derived from an EMBL/GenBank/DDBJ whole genome shotgun (WGS) entry which is preliminary data.</text>
</comment>
<evidence type="ECO:0000313" key="12">
    <source>
        <dbReference type="Proteomes" id="UP000587586"/>
    </source>
</evidence>
<evidence type="ECO:0000256" key="9">
    <source>
        <dbReference type="SAM" id="Phobius"/>
    </source>
</evidence>
<keyword evidence="12" id="KW-1185">Reference proteome</keyword>
<evidence type="ECO:0000256" key="5">
    <source>
        <dbReference type="ARBA" id="ARBA00022692"/>
    </source>
</evidence>
<name>A0A6V8NC55_9BACT</name>
<feature type="transmembrane region" description="Helical" evidence="9">
    <location>
        <begin position="136"/>
        <end position="153"/>
    </location>
</feature>
<feature type="region of interest" description="Disordered" evidence="8">
    <location>
        <begin position="439"/>
        <end position="461"/>
    </location>
</feature>
<evidence type="ECO:0000256" key="1">
    <source>
        <dbReference type="ARBA" id="ARBA00004651"/>
    </source>
</evidence>
<feature type="transmembrane region" description="Helical" evidence="9">
    <location>
        <begin position="75"/>
        <end position="99"/>
    </location>
</feature>
<evidence type="ECO:0000256" key="3">
    <source>
        <dbReference type="ARBA" id="ARBA00022676"/>
    </source>
</evidence>
<dbReference type="Pfam" id="PF13231">
    <property type="entry name" value="PMT_2"/>
    <property type="match status" value="1"/>
</dbReference>
<keyword evidence="6 9" id="KW-1133">Transmembrane helix</keyword>
<evidence type="ECO:0000256" key="2">
    <source>
        <dbReference type="ARBA" id="ARBA00022475"/>
    </source>
</evidence>
<dbReference type="RefSeq" id="WP_183362689.1">
    <property type="nucleotide sequence ID" value="NZ_BLXZ01000008.1"/>
</dbReference>
<feature type="transmembrane region" description="Helical" evidence="9">
    <location>
        <begin position="12"/>
        <end position="30"/>
    </location>
</feature>
<dbReference type="GO" id="GO:0005886">
    <property type="term" value="C:plasma membrane"/>
    <property type="evidence" value="ECO:0007669"/>
    <property type="project" value="UniProtKB-SubCell"/>
</dbReference>
<feature type="transmembrane region" description="Helical" evidence="9">
    <location>
        <begin position="204"/>
        <end position="231"/>
    </location>
</feature>
<dbReference type="InterPro" id="IPR050297">
    <property type="entry name" value="LipidA_mod_glycosyltrf_83"/>
</dbReference>
<feature type="domain" description="Glycosyltransferase RgtA/B/C/D-like" evidence="10">
    <location>
        <begin position="61"/>
        <end position="223"/>
    </location>
</feature>
<keyword evidence="7 9" id="KW-0472">Membrane</keyword>
<accession>A0A6V8NC55</accession>
<dbReference type="InterPro" id="IPR038731">
    <property type="entry name" value="RgtA/B/C-like"/>
</dbReference>
<dbReference type="AlphaFoldDB" id="A0A6V8NC55"/>
<dbReference type="PANTHER" id="PTHR33908:SF11">
    <property type="entry name" value="MEMBRANE PROTEIN"/>
    <property type="match status" value="1"/>
</dbReference>
<dbReference type="PANTHER" id="PTHR33908">
    <property type="entry name" value="MANNOSYLTRANSFERASE YKCB-RELATED"/>
    <property type="match status" value="1"/>
</dbReference>
<keyword evidence="2" id="KW-1003">Cell membrane</keyword>
<feature type="transmembrane region" description="Helical" evidence="9">
    <location>
        <begin position="361"/>
        <end position="379"/>
    </location>
</feature>
<gene>
    <name evidence="11" type="ORF">GMLC_36850</name>
</gene>
<evidence type="ECO:0000256" key="8">
    <source>
        <dbReference type="SAM" id="MobiDB-lite"/>
    </source>
</evidence>
<feature type="transmembrane region" description="Helical" evidence="9">
    <location>
        <begin position="337"/>
        <end position="355"/>
    </location>
</feature>
<keyword evidence="4" id="KW-0808">Transferase</keyword>
<dbReference type="EMBL" id="BLXZ01000008">
    <property type="protein sequence ID" value="GFO70106.1"/>
    <property type="molecule type" value="Genomic_DNA"/>
</dbReference>
<protein>
    <recommendedName>
        <fullName evidence="10">Glycosyltransferase RgtA/B/C/D-like domain-containing protein</fullName>
    </recommendedName>
</protein>
<reference evidence="12" key="1">
    <citation type="submission" date="2020-06" db="EMBL/GenBank/DDBJ databases">
        <title>Draft genomic sequecing of Geomonas sp. Red745.</title>
        <authorList>
            <person name="Itoh H."/>
            <person name="Xu Z.X."/>
            <person name="Ushijima N."/>
            <person name="Masuda Y."/>
            <person name="Shiratori Y."/>
            <person name="Senoo K."/>
        </authorList>
    </citation>
    <scope>NUCLEOTIDE SEQUENCE [LARGE SCALE GENOMIC DNA]</scope>
    <source>
        <strain evidence="12">Red745</strain>
    </source>
</reference>
<dbReference type="Proteomes" id="UP000587586">
    <property type="component" value="Unassembled WGS sequence"/>
</dbReference>
<proteinExistence type="predicted"/>
<keyword evidence="3" id="KW-0328">Glycosyltransferase</keyword>
<evidence type="ECO:0000259" key="10">
    <source>
        <dbReference type="Pfam" id="PF13231"/>
    </source>
</evidence>
<feature type="transmembrane region" description="Helical" evidence="9">
    <location>
        <begin position="391"/>
        <end position="410"/>
    </location>
</feature>
<evidence type="ECO:0000256" key="7">
    <source>
        <dbReference type="ARBA" id="ARBA00023136"/>
    </source>
</evidence>
<dbReference type="GO" id="GO:0016763">
    <property type="term" value="F:pentosyltransferase activity"/>
    <property type="evidence" value="ECO:0007669"/>
    <property type="project" value="TreeGrafter"/>
</dbReference>
<organism evidence="11 12">
    <name type="scientific">Geomonas limicola</name>
    <dbReference type="NCBI Taxonomy" id="2740186"/>
    <lineage>
        <taxon>Bacteria</taxon>
        <taxon>Pseudomonadati</taxon>
        <taxon>Thermodesulfobacteriota</taxon>
        <taxon>Desulfuromonadia</taxon>
        <taxon>Geobacterales</taxon>
        <taxon>Geobacteraceae</taxon>
        <taxon>Geomonas</taxon>
    </lineage>
</organism>
<evidence type="ECO:0000256" key="6">
    <source>
        <dbReference type="ARBA" id="ARBA00022989"/>
    </source>
</evidence>
<evidence type="ECO:0000313" key="11">
    <source>
        <dbReference type="EMBL" id="GFO70106.1"/>
    </source>
</evidence>